<feature type="compositionally biased region" description="Polar residues" evidence="3">
    <location>
        <begin position="1141"/>
        <end position="1159"/>
    </location>
</feature>
<dbReference type="InterPro" id="IPR036034">
    <property type="entry name" value="PDZ_sf"/>
</dbReference>
<keyword evidence="6" id="KW-1185">Reference proteome</keyword>
<feature type="region of interest" description="Disordered" evidence="3">
    <location>
        <begin position="2005"/>
        <end position="2050"/>
    </location>
</feature>
<evidence type="ECO:0000256" key="3">
    <source>
        <dbReference type="SAM" id="MobiDB-lite"/>
    </source>
</evidence>
<dbReference type="InterPro" id="IPR052122">
    <property type="entry name" value="Intracell_Traff_Signaling_Reg"/>
</dbReference>
<feature type="compositionally biased region" description="Polar residues" evidence="3">
    <location>
        <begin position="1859"/>
        <end position="1895"/>
    </location>
</feature>
<gene>
    <name evidence="5" type="ORF">IPOD504_LOCUS67</name>
</gene>
<dbReference type="Pfam" id="PF00595">
    <property type="entry name" value="PDZ"/>
    <property type="match status" value="1"/>
</dbReference>
<dbReference type="PANTHER" id="PTHR15963">
    <property type="entry name" value="GENERAL RECEPTOR FOR PHOSPHOINOSITIDES 1-ASSOCIATED SCAFFOLD PROTEIN-RELATED"/>
    <property type="match status" value="1"/>
</dbReference>
<feature type="domain" description="PDZ" evidence="4">
    <location>
        <begin position="134"/>
        <end position="222"/>
    </location>
</feature>
<feature type="compositionally biased region" description="Polar residues" evidence="3">
    <location>
        <begin position="1187"/>
        <end position="1202"/>
    </location>
</feature>
<accession>A0ABN8HS17</accession>
<evidence type="ECO:0000259" key="4">
    <source>
        <dbReference type="PROSITE" id="PS50106"/>
    </source>
</evidence>
<evidence type="ECO:0000313" key="6">
    <source>
        <dbReference type="Proteomes" id="UP000837857"/>
    </source>
</evidence>
<comment type="subcellular location">
    <subcellularLocation>
        <location evidence="1">Cytoplasm</location>
    </subcellularLocation>
</comment>
<feature type="region of interest" description="Disordered" evidence="3">
    <location>
        <begin position="1612"/>
        <end position="1674"/>
    </location>
</feature>
<feature type="compositionally biased region" description="Polar residues" evidence="3">
    <location>
        <begin position="1217"/>
        <end position="1233"/>
    </location>
</feature>
<dbReference type="SMART" id="SM00228">
    <property type="entry name" value="PDZ"/>
    <property type="match status" value="1"/>
</dbReference>
<evidence type="ECO:0000256" key="1">
    <source>
        <dbReference type="ARBA" id="ARBA00004496"/>
    </source>
</evidence>
<feature type="region of interest" description="Disordered" evidence="3">
    <location>
        <begin position="1341"/>
        <end position="1441"/>
    </location>
</feature>
<feature type="compositionally biased region" description="Basic and acidic residues" evidence="3">
    <location>
        <begin position="2184"/>
        <end position="2194"/>
    </location>
</feature>
<feature type="compositionally biased region" description="Polar residues" evidence="3">
    <location>
        <begin position="1640"/>
        <end position="1674"/>
    </location>
</feature>
<feature type="compositionally biased region" description="Polar residues" evidence="3">
    <location>
        <begin position="901"/>
        <end position="923"/>
    </location>
</feature>
<sequence>MCRLPWRNRTARSLCALSTETQTSSLPTCTSFAPSLSDNVFPNGWRRGGWRRRREGARSGAERTEPVRRVGGGGSGAPPRAMTSPKLGERCPSSTGGGAKLTGDSKEDSLENSIRESVKSERGGKGEEDWRRRTIIVEKKNGSYGFTLQSYGIHYKKEQEIEVITYVERVEAGGAAAGAGMREGDVIVSINGTDVEHAEHAAIVEAINACDARMRIVVIFEDCVRKVELHLKYINIQRALQSKLRELEQLTIRERQVFDANWKTHSLPSQKKKSSPSEVISDSEENNAADAINGGYCRPTLSSENVTNTKPPSSSVFLYQYLDPRYGTCIIQPNPRTGSFVITVGSPRNRRECHHCVIKSSGGDSHRASELYKSSNGNGKHGKVHRNNHGHGCGPCMPTHSNQDANSLEAYDLASPCCDPHCVPNTRKKVRRKKECSKEHKRKEKCQQVDKSTQKTEGCSHTHSKKVCSSGGHGTARYRYLATESTQTSQCSLQSFATSTATAPCDNSASSYSTSLSSDTLFWDNDRSEAKSSPKIQYQSPHQHVKPKSWDNLTTKAFGGYGFGYGYLDTAAKHTNRSKSHGRSYSGRGTQSHHEHHHHAQEKHQHRQNSAPHHYTVYGKSHSHCQPTKSTESLIVVPKYQLESSGSESRLACECVDSVDYYRRAGPPKSPADTRSSGYYSQRFLYPTHSYKKKDSNSKCSGIGCYHRNWVGELISGESSSWVRGSGGGWAAARRRRARASTDGMRAPHSPLSPWLGVAAAILAAAAAAALHGPPQTYVVCKRANSHLCLAWPSTAAHRPPERRAHLCGLTAGPLVPHRRQMVKLVGFGGANGIVRQVYCGAVVVGGEEWEWRRQRGGGGRRGRRQAPPPRGRYRGQTQSQYLAIERGAGDEGKAEALSAADSSRASVSGNSGMGQAQSQSMYDPSCDDCYGRNDAEILTSKKGPYGTNGNANSGYVPGRIDGQTWAEPGNRGGPAGSNPNSGSVLGTYKPLQPGIQDYQYYGVPGNNFAPSGTVGIGPERNENYSPGQGGISQVSIPGHGGSKEPLHPDQSLTTGSFRPGQAPPVAGYGPGQQSYAGYAPNQPISRSDHDNLPNKYGPTQNSASENYAPGPVGGSGGEGYAPGSLINPPSREPGNLGSIGINSGPQPNLIGSTGSYNQPRPIGNGYNRGEDTPPGNYKLGEKGVFSPSTGGSLPNSNSRNMISGGLGPDVGGGLYSPSQARNPSGFGSNIIPQGNGNANQGDGQRRYTDTPGQIGGKNILSQPQGGNWPLASYSPGSSPYFCCVVGPDGNLIQAGTSPYTGGHGVNNQYPNGHNLYGYERPMFSPGSNGQGYVPGQNNIIAGQQKPYDSVGPSPDTNTLSNNYGPRNGVLNENGHYRPPANLGSLPGSELGFRPGGGGLTGNGNYLNPNAGSGDGRGYHPGQSGSRNEQNYKPGAGISTGIGVTPGTDGGYVRGQNGAPLMGNSGNVGGYIPGLMGTPGSEGVIGPGHGAVPNIGGAYGPLANIGKNVDGSYSPVQSTIPGSVGYNPETGGGSFTPQQSGSPGSNIQYGINPQGGPGGIGSYRLEQNPSGINGNYLSGPVNGPGEGLNYERGSIYGPGTGYIPGQVNGRVDNNFGSGPQGKPGTRESYGTLPHSGPGGNSFSTNPSGEPGSIQTYGPGQNIEPVSTSFRPNQNGNPNNVYGLGNVAPGQDASGNIGGYNPNQASGLGGKGTYRPDQNGMGQTGSYRPGLAGQPPIYGADNSNRYGGGPVENGYDQRYGGQNKEYNGVPQNFTDPNTIAGEDDSEAEASVSQAANGTIASASSRGGNDKGRAQTNVHGTYTGSGSFSAQAQITGENKEAGSEVSGGKKGASSSAQGSGRNNKSQANVQLGSETGSVQTQSLSNGAYHSSNSQVQGSIKGGMADAQARGPGSTSSQAQIGFTPYKDGDKMHDVQKIPFVGGGVASAQSSGRTGQSQSQLHGTFKYGITYNGAAQAGGSVDKDAVFPNRLTFDKIDVFDENEKNINVETASTKNPSTMEQSPSVDTVPPLESVPSEETLPSSDKTPALSMDTDGTRVKNEETLKNSESRYSSHTHLDHHITGGQPAPPAATVAGATRSFQSNYDSNGPEYEYTTDREEVQPDEYDAEGAEVEQGEYANYDEIPRDTLTHQSLQSPRKTLEVKQTTGGNTQHIVLAGLDNHDAEITQRNSERPDEGKTYQPGERVPGTGGYTIPAGFTGSVQSVASKGNTYAVGSKESPSQAQTVALTPGAGRVKYSRPVGAGKLRSLRPEARGGRYVSVSKSVARDLDAEDHVRQQYSHSYYTKSSSCGFFTFTCTMVSGAEGRKKVCRPKIPTNPDGTPIRC</sequence>
<feature type="region of interest" description="Disordered" evidence="3">
    <location>
        <begin position="854"/>
        <end position="925"/>
    </location>
</feature>
<keyword evidence="2" id="KW-0963">Cytoplasm</keyword>
<protein>
    <recommendedName>
        <fullName evidence="4">PDZ domain-containing protein</fullName>
    </recommendedName>
</protein>
<feature type="compositionally biased region" description="Polar residues" evidence="3">
    <location>
        <begin position="1812"/>
        <end position="1834"/>
    </location>
</feature>
<organism evidence="5 6">
    <name type="scientific">Iphiclides podalirius</name>
    <name type="common">scarce swallowtail</name>
    <dbReference type="NCBI Taxonomy" id="110791"/>
    <lineage>
        <taxon>Eukaryota</taxon>
        <taxon>Metazoa</taxon>
        <taxon>Ecdysozoa</taxon>
        <taxon>Arthropoda</taxon>
        <taxon>Hexapoda</taxon>
        <taxon>Insecta</taxon>
        <taxon>Pterygota</taxon>
        <taxon>Neoptera</taxon>
        <taxon>Endopterygota</taxon>
        <taxon>Lepidoptera</taxon>
        <taxon>Glossata</taxon>
        <taxon>Ditrysia</taxon>
        <taxon>Papilionoidea</taxon>
        <taxon>Papilionidae</taxon>
        <taxon>Papilioninae</taxon>
        <taxon>Iphiclides</taxon>
    </lineage>
</organism>
<feature type="compositionally biased region" description="Gly residues" evidence="3">
    <location>
        <begin position="1112"/>
        <end position="1121"/>
    </location>
</feature>
<proteinExistence type="predicted"/>
<feature type="compositionally biased region" description="Basic and acidic residues" evidence="3">
    <location>
        <begin position="103"/>
        <end position="128"/>
    </location>
</feature>
<feature type="compositionally biased region" description="Gly residues" evidence="3">
    <location>
        <begin position="1205"/>
        <end position="1215"/>
    </location>
</feature>
<feature type="region of interest" description="Disordered" evidence="3">
    <location>
        <begin position="265"/>
        <end position="284"/>
    </location>
</feature>
<dbReference type="PANTHER" id="PTHR15963:SF5">
    <property type="entry name" value="SHORT SPINDLE 6, ISOFORM A"/>
    <property type="match status" value="1"/>
</dbReference>
<feature type="region of interest" description="Disordered" evidence="3">
    <location>
        <begin position="51"/>
        <end position="128"/>
    </location>
</feature>
<feature type="non-terminal residue" evidence="5">
    <location>
        <position position="2341"/>
    </location>
</feature>
<feature type="compositionally biased region" description="Basic residues" evidence="3">
    <location>
        <begin position="594"/>
        <end position="607"/>
    </location>
</feature>
<feature type="compositionally biased region" description="Basic residues" evidence="3">
    <location>
        <begin position="855"/>
        <end position="865"/>
    </location>
</feature>
<evidence type="ECO:0000313" key="5">
    <source>
        <dbReference type="EMBL" id="CAH2034295.1"/>
    </source>
</evidence>
<feature type="compositionally biased region" description="Basic and acidic residues" evidence="3">
    <location>
        <begin position="56"/>
        <end position="68"/>
    </location>
</feature>
<feature type="compositionally biased region" description="Polar residues" evidence="3">
    <location>
        <begin position="2005"/>
        <end position="2022"/>
    </location>
</feature>
<name>A0ABN8HS17_9NEOP</name>
<feature type="compositionally biased region" description="Low complexity" evidence="3">
    <location>
        <begin position="1841"/>
        <end position="1858"/>
    </location>
</feature>
<feature type="region of interest" description="Disordered" evidence="3">
    <location>
        <begin position="1695"/>
        <end position="1919"/>
    </location>
</feature>
<feature type="region of interest" description="Disordered" evidence="3">
    <location>
        <begin position="1521"/>
        <end position="1567"/>
    </location>
</feature>
<dbReference type="Gene3D" id="2.30.42.10">
    <property type="match status" value="1"/>
</dbReference>
<feature type="compositionally biased region" description="Polar residues" evidence="3">
    <location>
        <begin position="1355"/>
        <end position="1365"/>
    </location>
</feature>
<dbReference type="PROSITE" id="PS50106">
    <property type="entry name" value="PDZ"/>
    <property type="match status" value="1"/>
</dbReference>
<feature type="region of interest" description="Disordered" evidence="3">
    <location>
        <begin position="940"/>
        <end position="991"/>
    </location>
</feature>
<reference evidence="5" key="1">
    <citation type="submission" date="2022-03" db="EMBL/GenBank/DDBJ databases">
        <authorList>
            <person name="Martin H S."/>
        </authorList>
    </citation>
    <scope>NUCLEOTIDE SEQUENCE</scope>
</reference>
<feature type="compositionally biased region" description="Polar residues" evidence="3">
    <location>
        <begin position="1024"/>
        <end position="1036"/>
    </location>
</feature>
<dbReference type="Proteomes" id="UP000837857">
    <property type="component" value="Chromosome 1"/>
</dbReference>
<dbReference type="EMBL" id="OW152813">
    <property type="protein sequence ID" value="CAH2034295.1"/>
    <property type="molecule type" value="Genomic_DNA"/>
</dbReference>
<dbReference type="SUPFAM" id="SSF50156">
    <property type="entry name" value="PDZ domain-like"/>
    <property type="match status" value="1"/>
</dbReference>
<dbReference type="InterPro" id="IPR001478">
    <property type="entry name" value="PDZ"/>
</dbReference>
<feature type="compositionally biased region" description="Polar residues" evidence="3">
    <location>
        <begin position="1789"/>
        <end position="1805"/>
    </location>
</feature>
<evidence type="ECO:0000256" key="2">
    <source>
        <dbReference type="ARBA" id="ARBA00022490"/>
    </source>
</evidence>
<feature type="compositionally biased region" description="Polar residues" evidence="3">
    <location>
        <begin position="1535"/>
        <end position="1546"/>
    </location>
</feature>
<feature type="compositionally biased region" description="Low complexity" evidence="3">
    <location>
        <begin position="1234"/>
        <end position="1243"/>
    </location>
</feature>
<feature type="region of interest" description="Disordered" evidence="3">
    <location>
        <begin position="575"/>
        <end position="611"/>
    </location>
</feature>
<feature type="region of interest" description="Disordered" evidence="3">
    <location>
        <begin position="1012"/>
        <end position="1265"/>
    </location>
</feature>
<feature type="region of interest" description="Disordered" evidence="3">
    <location>
        <begin position="2184"/>
        <end position="2211"/>
    </location>
</feature>